<protein>
    <submittedName>
        <fullName evidence="1">Uncharacterized protein</fullName>
    </submittedName>
</protein>
<reference evidence="1" key="1">
    <citation type="submission" date="2016-10" db="EMBL/GenBank/DDBJ databases">
        <title>Sequence of Gallionella enrichment culture.</title>
        <authorList>
            <person name="Poehlein A."/>
            <person name="Muehling M."/>
            <person name="Daniel R."/>
        </authorList>
    </citation>
    <scope>NUCLEOTIDE SEQUENCE</scope>
</reference>
<organism evidence="1">
    <name type="scientific">mine drainage metagenome</name>
    <dbReference type="NCBI Taxonomy" id="410659"/>
    <lineage>
        <taxon>unclassified sequences</taxon>
        <taxon>metagenomes</taxon>
        <taxon>ecological metagenomes</taxon>
    </lineage>
</organism>
<dbReference type="AlphaFoldDB" id="A0A1J5PMR1"/>
<dbReference type="EMBL" id="MLJW01006495">
    <property type="protein sequence ID" value="OIQ66587.1"/>
    <property type="molecule type" value="Genomic_DNA"/>
</dbReference>
<name>A0A1J5PMR1_9ZZZZ</name>
<evidence type="ECO:0000313" key="1">
    <source>
        <dbReference type="EMBL" id="OIQ66587.1"/>
    </source>
</evidence>
<gene>
    <name evidence="1" type="ORF">GALL_518410</name>
</gene>
<accession>A0A1J5PMR1</accession>
<comment type="caution">
    <text evidence="1">The sequence shown here is derived from an EMBL/GenBank/DDBJ whole genome shotgun (WGS) entry which is preliminary data.</text>
</comment>
<proteinExistence type="predicted"/>
<sequence length="255" mass="29630">MHHRHRIARQLGDAPDIPRRDQVRLGRVQIAQLPLPQAAGDFRLQQVIGAGRPAADMRLLRLHHPESRTGQQLFRFRGHLRTMLQAARRVIRNRKVRLLPCRRIAETRQEFGDVHGHGRNLFSLRPPCIRFRPEHEAIVLHRGAAAAGVDHNRIQPAAALFRHPRRDIRRQHRRCHRWLCVLHALEARLGRCDLTTSTYRTRLDGRSCYRDESSFAFLDRHIARAFGRRGAVSRRRIDESPQSRMVRARAVAIGQ</sequence>